<comment type="caution">
    <text evidence="7">The sequence shown here is derived from an EMBL/GenBank/DDBJ whole genome shotgun (WGS) entry which is preliminary data.</text>
</comment>
<proteinExistence type="predicted"/>
<evidence type="ECO:0000256" key="2">
    <source>
        <dbReference type="ARBA" id="ARBA00023125"/>
    </source>
</evidence>
<dbReference type="CDD" id="cd00067">
    <property type="entry name" value="GAL4"/>
    <property type="match status" value="1"/>
</dbReference>
<reference evidence="7" key="1">
    <citation type="submission" date="2021-07" db="EMBL/GenBank/DDBJ databases">
        <authorList>
            <person name="Branca A.L. A."/>
        </authorList>
    </citation>
    <scope>NUCLEOTIDE SEQUENCE</scope>
</reference>
<feature type="domain" description="Zn(2)-C6 fungal-type" evidence="6">
    <location>
        <begin position="9"/>
        <end position="38"/>
    </location>
</feature>
<dbReference type="GO" id="GO:0008270">
    <property type="term" value="F:zinc ion binding"/>
    <property type="evidence" value="ECO:0007669"/>
    <property type="project" value="InterPro"/>
</dbReference>
<dbReference type="SUPFAM" id="SSF57701">
    <property type="entry name" value="Zn2/Cys6 DNA-binding domain"/>
    <property type="match status" value="1"/>
</dbReference>
<organism evidence="7 8">
    <name type="scientific">Penicillium olsonii</name>
    <dbReference type="NCBI Taxonomy" id="99116"/>
    <lineage>
        <taxon>Eukaryota</taxon>
        <taxon>Fungi</taxon>
        <taxon>Dikarya</taxon>
        <taxon>Ascomycota</taxon>
        <taxon>Pezizomycotina</taxon>
        <taxon>Eurotiomycetes</taxon>
        <taxon>Eurotiomycetidae</taxon>
        <taxon>Eurotiales</taxon>
        <taxon>Aspergillaceae</taxon>
        <taxon>Penicillium</taxon>
    </lineage>
</organism>
<evidence type="ECO:0000256" key="5">
    <source>
        <dbReference type="SAM" id="MobiDB-lite"/>
    </source>
</evidence>
<accession>A0A9W4MWH0</accession>
<dbReference type="SMART" id="SM00066">
    <property type="entry name" value="GAL4"/>
    <property type="match status" value="1"/>
</dbReference>
<feature type="compositionally biased region" description="Polar residues" evidence="5">
    <location>
        <begin position="54"/>
        <end position="66"/>
    </location>
</feature>
<evidence type="ECO:0000256" key="4">
    <source>
        <dbReference type="ARBA" id="ARBA00023242"/>
    </source>
</evidence>
<evidence type="ECO:0000259" key="6">
    <source>
        <dbReference type="PROSITE" id="PS50048"/>
    </source>
</evidence>
<dbReference type="AlphaFoldDB" id="A0A9W4MWH0"/>
<dbReference type="PANTHER" id="PTHR38111">
    <property type="entry name" value="ZN(2)-C6 FUNGAL-TYPE DOMAIN-CONTAINING PROTEIN-RELATED"/>
    <property type="match status" value="1"/>
</dbReference>
<gene>
    <name evidence="7" type="ORF">POLS_LOCUS5339</name>
</gene>
<keyword evidence="8" id="KW-1185">Reference proteome</keyword>
<keyword evidence="4" id="KW-0539">Nucleus</keyword>
<dbReference type="GO" id="GO:0000981">
    <property type="term" value="F:DNA-binding transcription factor activity, RNA polymerase II-specific"/>
    <property type="evidence" value="ECO:0007669"/>
    <property type="project" value="InterPro"/>
</dbReference>
<evidence type="ECO:0000313" key="7">
    <source>
        <dbReference type="EMBL" id="CAG8124726.1"/>
    </source>
</evidence>
<dbReference type="EMBL" id="CAJVOS010000027">
    <property type="protein sequence ID" value="CAG8124726.1"/>
    <property type="molecule type" value="Genomic_DNA"/>
</dbReference>
<dbReference type="Pfam" id="PF00172">
    <property type="entry name" value="Zn_clus"/>
    <property type="match status" value="1"/>
</dbReference>
<dbReference type="PROSITE" id="PS00463">
    <property type="entry name" value="ZN2_CY6_FUNGAL_1"/>
    <property type="match status" value="1"/>
</dbReference>
<dbReference type="Proteomes" id="UP001153618">
    <property type="component" value="Unassembled WGS sequence"/>
</dbReference>
<dbReference type="PROSITE" id="PS50048">
    <property type="entry name" value="ZN2_CY6_FUNGAL_2"/>
    <property type="match status" value="1"/>
</dbReference>
<evidence type="ECO:0000256" key="1">
    <source>
        <dbReference type="ARBA" id="ARBA00023015"/>
    </source>
</evidence>
<dbReference type="InterPro" id="IPR036864">
    <property type="entry name" value="Zn2-C6_fun-type_DNA-bd_sf"/>
</dbReference>
<dbReference type="OrthoDB" id="4314040at2759"/>
<dbReference type="InterPro" id="IPR053178">
    <property type="entry name" value="Osmoadaptation_assoc"/>
</dbReference>
<name>A0A9W4MWH0_PENOL</name>
<keyword evidence="2" id="KW-0238">DNA-binding</keyword>
<keyword evidence="3" id="KW-0804">Transcription</keyword>
<keyword evidence="1" id="KW-0805">Transcription regulation</keyword>
<sequence>MPGVPTGRACDGCRKQKKKCDEKQPTCGRCLRLKLTCVGSGQQRYKFKQDHRFSSNSNQGQMINFDSSSSHRRESSPVEIPRACPGNKTTFLTGSFVGAIKRTNDLRYNLWWSFGIFLEEVPRRIGSNEALDRAVDALAASHASFCSRRSISVEALSKYSSALRTLRVYLDDSIQATSSNTLCAVMVLLLCQSFHGHNGRTITGHAQGASNILRARKHFGPRDEFEKKLFLSLRGSVLFEGLYNDAIDLSSEEWDALVTNDFDQDHPEGQILRCLAKAPVLIKRGKQAKINMEDLQPLREEVRPIYEQCKLILKDLKARKVQCKSSDLGSNTETFITRLLEAHYLRTYGIGLAITIFFNCMLQALDPSDRIYNTESGPLVEETLLHAEESNMFRPVGAGYNIMCLAAAWAATTDTQLRLQVEASMLDYYGDFSINNRPHLYEHLELARGNLWLADIPAPQMGN</sequence>
<feature type="region of interest" description="Disordered" evidence="5">
    <location>
        <begin position="53"/>
        <end position="80"/>
    </location>
</feature>
<dbReference type="InterPro" id="IPR001138">
    <property type="entry name" value="Zn2Cys6_DnaBD"/>
</dbReference>
<dbReference type="PANTHER" id="PTHR38111:SF11">
    <property type="entry name" value="TRANSCRIPTION FACTOR DOMAIN-CONTAINING PROTEIN-RELATED"/>
    <property type="match status" value="1"/>
</dbReference>
<protein>
    <recommendedName>
        <fullName evidence="6">Zn(2)-C6 fungal-type domain-containing protein</fullName>
    </recommendedName>
</protein>
<dbReference type="GO" id="GO:0003677">
    <property type="term" value="F:DNA binding"/>
    <property type="evidence" value="ECO:0007669"/>
    <property type="project" value="UniProtKB-KW"/>
</dbReference>
<evidence type="ECO:0000313" key="8">
    <source>
        <dbReference type="Proteomes" id="UP001153618"/>
    </source>
</evidence>
<evidence type="ECO:0000256" key="3">
    <source>
        <dbReference type="ARBA" id="ARBA00023163"/>
    </source>
</evidence>
<dbReference type="Gene3D" id="4.10.240.10">
    <property type="entry name" value="Zn(2)-C6 fungal-type DNA-binding domain"/>
    <property type="match status" value="1"/>
</dbReference>